<keyword evidence="2" id="KW-1185">Reference proteome</keyword>
<evidence type="ECO:0000313" key="2">
    <source>
        <dbReference type="Proteomes" id="UP001163105"/>
    </source>
</evidence>
<dbReference type="Proteomes" id="UP001163105">
    <property type="component" value="Unassembled WGS sequence"/>
</dbReference>
<keyword evidence="1" id="KW-0808">Transferase</keyword>
<dbReference type="GO" id="GO:0008168">
    <property type="term" value="F:methyltransferase activity"/>
    <property type="evidence" value="ECO:0007669"/>
    <property type="project" value="UniProtKB-KW"/>
</dbReference>
<dbReference type="GO" id="GO:0032259">
    <property type="term" value="P:methylation"/>
    <property type="evidence" value="ECO:0007669"/>
    <property type="project" value="UniProtKB-KW"/>
</dbReference>
<protein>
    <submittedName>
        <fullName evidence="1">Methyltransferase domain-containing protein</fullName>
    </submittedName>
</protein>
<dbReference type="AlphaFoldDB" id="A0AB34FTJ0"/>
<gene>
    <name evidence="1" type="ORF">O9K51_03762</name>
</gene>
<accession>A0AB34FTJ0</accession>
<organism evidence="1 2">
    <name type="scientific">Purpureocillium lavendulum</name>
    <dbReference type="NCBI Taxonomy" id="1247861"/>
    <lineage>
        <taxon>Eukaryota</taxon>
        <taxon>Fungi</taxon>
        <taxon>Dikarya</taxon>
        <taxon>Ascomycota</taxon>
        <taxon>Pezizomycotina</taxon>
        <taxon>Sordariomycetes</taxon>
        <taxon>Hypocreomycetidae</taxon>
        <taxon>Hypocreales</taxon>
        <taxon>Ophiocordycipitaceae</taxon>
        <taxon>Purpureocillium</taxon>
    </lineage>
</organism>
<keyword evidence="1" id="KW-0489">Methyltransferase</keyword>
<name>A0AB34FTJ0_9HYPO</name>
<sequence>MHNLSAPGSGIQDRSSANNNTDIRWQLRFPSSSHPLDAPVTQELPVSCGADLVTPFDEFIQKSGVKGGVITIIPDPDKREEFRKIKGRNPQMLRTMRRVAALVASESRPLDDDEGEYVGGTRGRVTARVSNRQAQLRGAPITTGVTREQCASCHQTTHELAICVRPGRDGSLYGCPMCNSVSHQVDHCERWATMSTAAKFDVLVEKRARMVPLKTDEDRLWYDVYKQHRRAEMPSLHQDFPLTKEYGMAYRDVKLIVESWEAFYERPDRAILPVDYKTKDLAAVDRLFSGALYQKKEPDTPTRQLFSFEYGGPIVWSSDGYESSA</sequence>
<dbReference type="EMBL" id="JAQHRD010000003">
    <property type="protein sequence ID" value="KAJ6442587.1"/>
    <property type="molecule type" value="Genomic_DNA"/>
</dbReference>
<reference evidence="1" key="1">
    <citation type="submission" date="2023-01" db="EMBL/GenBank/DDBJ databases">
        <title>The growth and conidiation of Purpureocillium lavendulum are regulated by nitrogen source and histone H3K14 acetylation.</title>
        <authorList>
            <person name="Tang P."/>
            <person name="Han J."/>
            <person name="Zhang C."/>
            <person name="Tang P."/>
            <person name="Qi F."/>
            <person name="Zhang K."/>
            <person name="Liang L."/>
        </authorList>
    </citation>
    <scope>NUCLEOTIDE SEQUENCE</scope>
    <source>
        <strain evidence="1">YMF1.00683</strain>
    </source>
</reference>
<evidence type="ECO:0000313" key="1">
    <source>
        <dbReference type="EMBL" id="KAJ6442587.1"/>
    </source>
</evidence>
<comment type="caution">
    <text evidence="1">The sequence shown here is derived from an EMBL/GenBank/DDBJ whole genome shotgun (WGS) entry which is preliminary data.</text>
</comment>
<proteinExistence type="predicted"/>